<dbReference type="AlphaFoldDB" id="A0AA39FUG1"/>
<sequence length="102" mass="11846">MAAEGMEPLEEEIPNEDIIGRDYCRISILKHANSCYLNGQRLGIDSHRPQKRRVVIEKMRFHWKYVCSTNTPSKFFIPIELLACGLSYPREQQHKTVPADDN</sequence>
<keyword evidence="2" id="KW-1185">Reference proteome</keyword>
<name>A0AA39FUG1_9HYME</name>
<reference evidence="1" key="1">
    <citation type="journal article" date="2023" name="bioRxiv">
        <title>Scaffold-level genome assemblies of two parasitoid biocontrol wasps reveal the parthenogenesis mechanism and an associated novel virus.</title>
        <authorList>
            <person name="Inwood S."/>
            <person name="Skelly J."/>
            <person name="Guhlin J."/>
            <person name="Harrop T."/>
            <person name="Goldson S."/>
            <person name="Dearden P."/>
        </authorList>
    </citation>
    <scope>NUCLEOTIDE SEQUENCE</scope>
    <source>
        <strain evidence="1">Irish</strain>
        <tissue evidence="1">Whole body</tissue>
    </source>
</reference>
<gene>
    <name evidence="1" type="ORF">PV328_000068</name>
</gene>
<protein>
    <submittedName>
        <fullName evidence="1">Uncharacterized protein</fullName>
    </submittedName>
</protein>
<accession>A0AA39FUG1</accession>
<evidence type="ECO:0000313" key="2">
    <source>
        <dbReference type="Proteomes" id="UP001168990"/>
    </source>
</evidence>
<dbReference type="EMBL" id="JAQQBS010000001">
    <property type="protein sequence ID" value="KAK0175873.1"/>
    <property type="molecule type" value="Genomic_DNA"/>
</dbReference>
<comment type="caution">
    <text evidence="1">The sequence shown here is derived from an EMBL/GenBank/DDBJ whole genome shotgun (WGS) entry which is preliminary data.</text>
</comment>
<reference evidence="1" key="2">
    <citation type="submission" date="2023-03" db="EMBL/GenBank/DDBJ databases">
        <authorList>
            <person name="Inwood S.N."/>
            <person name="Skelly J.G."/>
            <person name="Guhlin J."/>
            <person name="Harrop T.W.R."/>
            <person name="Goldson S.G."/>
            <person name="Dearden P.K."/>
        </authorList>
    </citation>
    <scope>NUCLEOTIDE SEQUENCE</scope>
    <source>
        <strain evidence="1">Irish</strain>
        <tissue evidence="1">Whole body</tissue>
    </source>
</reference>
<dbReference type="Proteomes" id="UP001168990">
    <property type="component" value="Unassembled WGS sequence"/>
</dbReference>
<evidence type="ECO:0000313" key="1">
    <source>
        <dbReference type="EMBL" id="KAK0175873.1"/>
    </source>
</evidence>
<proteinExistence type="predicted"/>
<organism evidence="1 2">
    <name type="scientific">Microctonus aethiopoides</name>
    <dbReference type="NCBI Taxonomy" id="144406"/>
    <lineage>
        <taxon>Eukaryota</taxon>
        <taxon>Metazoa</taxon>
        <taxon>Ecdysozoa</taxon>
        <taxon>Arthropoda</taxon>
        <taxon>Hexapoda</taxon>
        <taxon>Insecta</taxon>
        <taxon>Pterygota</taxon>
        <taxon>Neoptera</taxon>
        <taxon>Endopterygota</taxon>
        <taxon>Hymenoptera</taxon>
        <taxon>Apocrita</taxon>
        <taxon>Ichneumonoidea</taxon>
        <taxon>Braconidae</taxon>
        <taxon>Euphorinae</taxon>
        <taxon>Microctonus</taxon>
    </lineage>
</organism>